<dbReference type="Gene3D" id="3.40.50.150">
    <property type="entry name" value="Vaccinia Virus protein VP39"/>
    <property type="match status" value="1"/>
</dbReference>
<gene>
    <name evidence="1" type="primary">metW</name>
    <name evidence="1" type="ordered locus">HCH_06360</name>
</gene>
<dbReference type="SUPFAM" id="SSF53335">
    <property type="entry name" value="S-adenosyl-L-methionine-dependent methyltransferases"/>
    <property type="match status" value="1"/>
</dbReference>
<evidence type="ECO:0000313" key="1">
    <source>
        <dbReference type="EMBL" id="ABC33005.1"/>
    </source>
</evidence>
<accession>Q2S8L9</accession>
<organism evidence="1 2">
    <name type="scientific">Hahella chejuensis (strain KCTC 2396)</name>
    <dbReference type="NCBI Taxonomy" id="349521"/>
    <lineage>
        <taxon>Bacteria</taxon>
        <taxon>Pseudomonadati</taxon>
        <taxon>Pseudomonadota</taxon>
        <taxon>Gammaproteobacteria</taxon>
        <taxon>Oceanospirillales</taxon>
        <taxon>Hahellaceae</taxon>
        <taxon>Hahella</taxon>
    </lineage>
</organism>
<name>Q2S8L9_HAHCH</name>
<dbReference type="CDD" id="cd02440">
    <property type="entry name" value="AdoMet_MTases"/>
    <property type="match status" value="1"/>
</dbReference>
<dbReference type="Proteomes" id="UP000000238">
    <property type="component" value="Chromosome"/>
</dbReference>
<dbReference type="RefSeq" id="WP_011400059.1">
    <property type="nucleotide sequence ID" value="NC_007645.1"/>
</dbReference>
<keyword evidence="2" id="KW-1185">Reference proteome</keyword>
<protein>
    <submittedName>
        <fullName evidence="1">Methionine biosynthesis protein MetW</fullName>
    </submittedName>
</protein>
<dbReference type="NCBIfam" id="TIGR02081">
    <property type="entry name" value="metW"/>
    <property type="match status" value="1"/>
</dbReference>
<dbReference type="InterPro" id="IPR010743">
    <property type="entry name" value="Methionine_synth_MetW"/>
</dbReference>
<proteinExistence type="predicted"/>
<dbReference type="InterPro" id="IPR029063">
    <property type="entry name" value="SAM-dependent_MTases_sf"/>
</dbReference>
<dbReference type="EMBL" id="CP000155">
    <property type="protein sequence ID" value="ABC33005.1"/>
    <property type="molecule type" value="Genomic_DNA"/>
</dbReference>
<dbReference type="eggNOG" id="COG2226">
    <property type="taxonomic scope" value="Bacteria"/>
</dbReference>
<dbReference type="KEGG" id="hch:HCH_06360"/>
<reference evidence="1 2" key="1">
    <citation type="journal article" date="2005" name="Nucleic Acids Res.">
        <title>Genomic blueprint of Hahella chejuensis, a marine microbe producing an algicidal agent.</title>
        <authorList>
            <person name="Jeong H."/>
            <person name="Yim J.H."/>
            <person name="Lee C."/>
            <person name="Choi S.-H."/>
            <person name="Park Y.K."/>
            <person name="Yoon S.H."/>
            <person name="Hur C.-G."/>
            <person name="Kang H.-Y."/>
            <person name="Kim D."/>
            <person name="Lee H.H."/>
            <person name="Park K.H."/>
            <person name="Park S.-H."/>
            <person name="Park H.-S."/>
            <person name="Lee H.K."/>
            <person name="Oh T.K."/>
            <person name="Kim J.F."/>
        </authorList>
    </citation>
    <scope>NUCLEOTIDE SEQUENCE [LARGE SCALE GENOMIC DNA]</scope>
    <source>
        <strain evidence="1 2">KCTC 2396</strain>
    </source>
</reference>
<dbReference type="Pfam" id="PF07021">
    <property type="entry name" value="MetW"/>
    <property type="match status" value="1"/>
</dbReference>
<dbReference type="OrthoDB" id="9792690at2"/>
<sequence>MRADLSIIKDWVQPGTEVLDLGCGDGTLLDYLQTHKQVRGYGLEISSENITECLRKGVNVIEQDLDSKGLSNFKDKSFDMVVMTQALQAVRQPDVLLEEMLRLAKESIITFPNFGYWRLRYYLARKGQMPVSKTLPYTWYNTPNIHLCTFKDFEELCYQKNIHILHRTVVDDEHRTNWLNQLWPNLLGQIAIYHVTR</sequence>
<dbReference type="PANTHER" id="PTHR43861">
    <property type="entry name" value="TRANS-ACONITATE 2-METHYLTRANSFERASE-RELATED"/>
    <property type="match status" value="1"/>
</dbReference>
<dbReference type="STRING" id="349521.HCH_06360"/>
<dbReference type="HOGENOM" id="CLU_091323_0_0_6"/>
<evidence type="ECO:0000313" key="2">
    <source>
        <dbReference type="Proteomes" id="UP000000238"/>
    </source>
</evidence>
<dbReference type="AlphaFoldDB" id="Q2S8L9"/>